<evidence type="ECO:0000256" key="1">
    <source>
        <dbReference type="SAM" id="Phobius"/>
    </source>
</evidence>
<evidence type="ECO:0000313" key="2">
    <source>
        <dbReference type="EMBL" id="OJG19428.1"/>
    </source>
</evidence>
<comment type="caution">
    <text evidence="2">The sequence shown here is derived from an EMBL/GenBank/DDBJ whole genome shotgun (WGS) entry which is preliminary data.</text>
</comment>
<feature type="transmembrane region" description="Helical" evidence="1">
    <location>
        <begin position="307"/>
        <end position="328"/>
    </location>
</feature>
<feature type="transmembrane region" description="Helical" evidence="1">
    <location>
        <begin position="83"/>
        <end position="102"/>
    </location>
</feature>
<dbReference type="RefSeq" id="WP_067390048.1">
    <property type="nucleotide sequence ID" value="NZ_JXKH01000002.1"/>
</dbReference>
<feature type="transmembrane region" description="Helical" evidence="1">
    <location>
        <begin position="243"/>
        <end position="265"/>
    </location>
</feature>
<gene>
    <name evidence="2" type="ORF">RU97_GL000999</name>
</gene>
<dbReference type="EMBL" id="JXKH01000002">
    <property type="protein sequence ID" value="OJG19428.1"/>
    <property type="molecule type" value="Genomic_DNA"/>
</dbReference>
<keyword evidence="1" id="KW-1133">Transmembrane helix</keyword>
<feature type="transmembrane region" description="Helical" evidence="1">
    <location>
        <begin position="213"/>
        <end position="236"/>
    </location>
</feature>
<feature type="transmembrane region" description="Helical" evidence="1">
    <location>
        <begin position="122"/>
        <end position="143"/>
    </location>
</feature>
<dbReference type="Proteomes" id="UP000181884">
    <property type="component" value="Unassembled WGS sequence"/>
</dbReference>
<name>A0A1L8RI31_9ENTE</name>
<proteinExistence type="predicted"/>
<keyword evidence="1" id="KW-0812">Transmembrane</keyword>
<keyword evidence="3" id="KW-1185">Reference proteome</keyword>
<organism evidence="2 3">
    <name type="scientific">Enterococcus canis</name>
    <dbReference type="NCBI Taxonomy" id="214095"/>
    <lineage>
        <taxon>Bacteria</taxon>
        <taxon>Bacillati</taxon>
        <taxon>Bacillota</taxon>
        <taxon>Bacilli</taxon>
        <taxon>Lactobacillales</taxon>
        <taxon>Enterococcaceae</taxon>
        <taxon>Enterococcus</taxon>
    </lineage>
</organism>
<sequence length="340" mass="38086">MKWIEYYIEAVISQLPKKDQIEVKNELLSNILDMLPPEPTEEEVKALLLELGSPAELAQKYRQKPNYLIGPQVYPGYISALKIILPIAAIAGTIFGGITAFVSGDVTELSLRTLPELLAKMISVGLPFTLIALFWTSFGFVVAERTGTFKKGQHWQTADLMKLAQKQTISFGDSLAELIIVLFMIGCVLWSLLNHFHWLDLILADRRIPIFTGSFLQMAALLILLLCVGEIVVIALKMTYRRWRLPVCLASIIVSLVSLVCWVIALSRKEMFTAEFLDYLSTAEWTSHSQLSWLRDFSANGGLPEKAFQILVALAVLGTVISILHTIYQGRKERRSSLTA</sequence>
<feature type="transmembrane region" description="Helical" evidence="1">
    <location>
        <begin position="175"/>
        <end position="193"/>
    </location>
</feature>
<evidence type="ECO:0000313" key="3">
    <source>
        <dbReference type="Proteomes" id="UP000181884"/>
    </source>
</evidence>
<reference evidence="2 3" key="1">
    <citation type="submission" date="2014-12" db="EMBL/GenBank/DDBJ databases">
        <title>Draft genome sequences of 29 type strains of Enterococci.</title>
        <authorList>
            <person name="Zhong Z."/>
            <person name="Sun Z."/>
            <person name="Liu W."/>
            <person name="Zhang W."/>
            <person name="Zhang H."/>
        </authorList>
    </citation>
    <scope>NUCLEOTIDE SEQUENCE [LARGE SCALE GENOMIC DNA]</scope>
    <source>
        <strain evidence="2 3">DSM 17029</strain>
    </source>
</reference>
<protein>
    <submittedName>
        <fullName evidence="2">Uncharacterized protein</fullName>
    </submittedName>
</protein>
<dbReference type="STRING" id="214095.RU97_GL000999"/>
<keyword evidence="1" id="KW-0472">Membrane</keyword>
<dbReference type="AlphaFoldDB" id="A0A1L8RI31"/>
<accession>A0A1L8RI31</accession>